<dbReference type="GO" id="GO:0005384">
    <property type="term" value="F:manganese ion transmembrane transporter activity"/>
    <property type="evidence" value="ECO:0007669"/>
    <property type="project" value="TreeGrafter"/>
</dbReference>
<feature type="transmembrane region" description="Helical" evidence="7">
    <location>
        <begin position="234"/>
        <end position="257"/>
    </location>
</feature>
<dbReference type="PRINTS" id="PR00447">
    <property type="entry name" value="NATRESASSCMP"/>
</dbReference>
<dbReference type="Pfam" id="PF01566">
    <property type="entry name" value="Nramp"/>
    <property type="match status" value="1"/>
</dbReference>
<dbReference type="NCBIfam" id="TIGR01197">
    <property type="entry name" value="nramp"/>
    <property type="match status" value="1"/>
</dbReference>
<protein>
    <submittedName>
        <fullName evidence="8">Protein Malvolio-like</fullName>
    </submittedName>
</protein>
<evidence type="ECO:0000256" key="4">
    <source>
        <dbReference type="ARBA" id="ARBA00022692"/>
    </source>
</evidence>
<comment type="similarity">
    <text evidence="2">Belongs to the NRAMP family.</text>
</comment>
<name>A0A1V9XNI8_9ACAR</name>
<evidence type="ECO:0000256" key="7">
    <source>
        <dbReference type="SAM" id="Phobius"/>
    </source>
</evidence>
<dbReference type="InParanoid" id="A0A1V9XNI8"/>
<dbReference type="GO" id="GO:0005381">
    <property type="term" value="F:iron ion transmembrane transporter activity"/>
    <property type="evidence" value="ECO:0007669"/>
    <property type="project" value="TreeGrafter"/>
</dbReference>
<evidence type="ECO:0000256" key="3">
    <source>
        <dbReference type="ARBA" id="ARBA00022448"/>
    </source>
</evidence>
<dbReference type="GO" id="GO:0005886">
    <property type="term" value="C:plasma membrane"/>
    <property type="evidence" value="ECO:0007669"/>
    <property type="project" value="TreeGrafter"/>
</dbReference>
<feature type="transmembrane region" description="Helical" evidence="7">
    <location>
        <begin position="85"/>
        <end position="113"/>
    </location>
</feature>
<gene>
    <name evidence="8" type="ORF">BIW11_00859</name>
</gene>
<dbReference type="HAMAP" id="MF_00221">
    <property type="entry name" value="NRAMP"/>
    <property type="match status" value="1"/>
</dbReference>
<accession>A0A1V9XNI8</accession>
<feature type="non-terminal residue" evidence="8">
    <location>
        <position position="1"/>
    </location>
</feature>
<feature type="transmembrane region" description="Helical" evidence="7">
    <location>
        <begin position="400"/>
        <end position="419"/>
    </location>
</feature>
<feature type="transmembrane region" description="Helical" evidence="7">
    <location>
        <begin position="194"/>
        <end position="213"/>
    </location>
</feature>
<evidence type="ECO:0000313" key="8">
    <source>
        <dbReference type="EMBL" id="OQR74993.1"/>
    </source>
</evidence>
<dbReference type="PANTHER" id="PTHR11706">
    <property type="entry name" value="SOLUTE CARRIER PROTEIN FAMILY 11 MEMBER"/>
    <property type="match status" value="1"/>
</dbReference>
<comment type="subcellular location">
    <subcellularLocation>
        <location evidence="1">Membrane</location>
        <topology evidence="1">Multi-pass membrane protein</topology>
    </subcellularLocation>
</comment>
<feature type="transmembrane region" description="Helical" evidence="7">
    <location>
        <begin position="463"/>
        <end position="490"/>
    </location>
</feature>
<reference evidence="8 9" key="1">
    <citation type="journal article" date="2017" name="Gigascience">
        <title>Draft genome of the honey bee ectoparasitic mite, Tropilaelaps mercedesae, is shaped by the parasitic life history.</title>
        <authorList>
            <person name="Dong X."/>
            <person name="Armstrong S.D."/>
            <person name="Xia D."/>
            <person name="Makepeace B.L."/>
            <person name="Darby A.C."/>
            <person name="Kadowaki T."/>
        </authorList>
    </citation>
    <scope>NUCLEOTIDE SEQUENCE [LARGE SCALE GENOMIC DNA]</scope>
    <source>
        <strain evidence="8">Wuxi-XJTLU</strain>
    </source>
</reference>
<dbReference type="Proteomes" id="UP000192247">
    <property type="component" value="Unassembled WGS sequence"/>
</dbReference>
<evidence type="ECO:0000256" key="2">
    <source>
        <dbReference type="ARBA" id="ARBA00006670"/>
    </source>
</evidence>
<dbReference type="FunCoup" id="A0A1V9XNI8">
    <property type="interactions" value="700"/>
</dbReference>
<comment type="caution">
    <text evidence="8">The sequence shown here is derived from an EMBL/GenBank/DDBJ whole genome shotgun (WGS) entry which is preliminary data.</text>
</comment>
<dbReference type="AlphaFoldDB" id="A0A1V9XNI8"/>
<dbReference type="NCBIfam" id="NF037982">
    <property type="entry name" value="Nramp_1"/>
    <property type="match status" value="1"/>
</dbReference>
<feature type="transmembrane region" description="Helical" evidence="7">
    <location>
        <begin position="43"/>
        <end position="65"/>
    </location>
</feature>
<organism evidence="8 9">
    <name type="scientific">Tropilaelaps mercedesae</name>
    <dbReference type="NCBI Taxonomy" id="418985"/>
    <lineage>
        <taxon>Eukaryota</taxon>
        <taxon>Metazoa</taxon>
        <taxon>Ecdysozoa</taxon>
        <taxon>Arthropoda</taxon>
        <taxon>Chelicerata</taxon>
        <taxon>Arachnida</taxon>
        <taxon>Acari</taxon>
        <taxon>Parasitiformes</taxon>
        <taxon>Mesostigmata</taxon>
        <taxon>Gamasina</taxon>
        <taxon>Dermanyssoidea</taxon>
        <taxon>Laelapidae</taxon>
        <taxon>Tropilaelaps</taxon>
    </lineage>
</organism>
<keyword evidence="9" id="KW-1185">Reference proteome</keyword>
<dbReference type="GO" id="GO:0010008">
    <property type="term" value="C:endosome membrane"/>
    <property type="evidence" value="ECO:0007669"/>
    <property type="project" value="TreeGrafter"/>
</dbReference>
<feature type="transmembrane region" description="Helical" evidence="7">
    <location>
        <begin position="369"/>
        <end position="388"/>
    </location>
</feature>
<keyword evidence="3" id="KW-0813">Transport</keyword>
<dbReference type="STRING" id="418985.A0A1V9XNI8"/>
<feature type="transmembrane region" description="Helical" evidence="7">
    <location>
        <begin position="119"/>
        <end position="137"/>
    </location>
</feature>
<dbReference type="GO" id="GO:0015086">
    <property type="term" value="F:cadmium ion transmembrane transporter activity"/>
    <property type="evidence" value="ECO:0007669"/>
    <property type="project" value="TreeGrafter"/>
</dbReference>
<evidence type="ECO:0000256" key="6">
    <source>
        <dbReference type="ARBA" id="ARBA00023136"/>
    </source>
</evidence>
<proteinExistence type="inferred from homology"/>
<keyword evidence="6 7" id="KW-0472">Membrane</keyword>
<evidence type="ECO:0000313" key="9">
    <source>
        <dbReference type="Proteomes" id="UP000192247"/>
    </source>
</evidence>
<evidence type="ECO:0000256" key="5">
    <source>
        <dbReference type="ARBA" id="ARBA00022989"/>
    </source>
</evidence>
<dbReference type="OrthoDB" id="409173at2759"/>
<dbReference type="InterPro" id="IPR001046">
    <property type="entry name" value="NRAMP_fam"/>
</dbReference>
<dbReference type="EMBL" id="MNPL01007038">
    <property type="protein sequence ID" value="OQR74993.1"/>
    <property type="molecule type" value="Genomic_DNA"/>
</dbReference>
<dbReference type="PANTHER" id="PTHR11706:SF33">
    <property type="entry name" value="NATURAL RESISTANCE-ASSOCIATED MACROPHAGE PROTEIN 2"/>
    <property type="match status" value="1"/>
</dbReference>
<keyword evidence="5 7" id="KW-1133">Transmembrane helix</keyword>
<keyword evidence="4 7" id="KW-0812">Transmembrane</keyword>
<feature type="transmembrane region" description="Helical" evidence="7">
    <location>
        <begin position="149"/>
        <end position="165"/>
    </location>
</feature>
<evidence type="ECO:0000256" key="1">
    <source>
        <dbReference type="ARBA" id="ARBA00004141"/>
    </source>
</evidence>
<sequence>EWFSWRKLWAFTGPGFLMSIAYLDPGNIESDLQSGAVASYKLLWVLLTATMFGLMMQRLAARIGVVSGHHLAELCRLRYPKFTRYLLWILVEIAVVGSDMQEVIGTSIALYLLTNGRLQVYWGVIITICDTFTFLLLDKYGLRKLESVFLFLITVMATTFGYEYVRMAPAQGEVIQGLFTPWCSHCDSNALQQAVGIIGAVIMPHNLYLHSALVKSRKIDRHDKRNISEANKYYFIESSIALLVSLIINIFVVAVFAQGLFGKTNRDIIVGGNALVANMTNLCLQSELCLNSTLSYGKNVFTDDTNPVDVNIYKAGIYLECQFGIAPLIIWAVGIFAAGQSSTMTGTYSGQFIMEGFLNLNIQRWLRVLITRTIAIGPTLLVSLVGSIDQLSDMNDLLNALMALQLPFALIPCITFVCHEPIMGDFKSGRLTKIFASLLSIVVIGINLYFVSVFVREHLPQSWFVFQLTASFAVCYTGFILYLTGCLLVVFGATGLKSLPCVGRYLELNDPEQVTLTGLNTSSDDTIDSGQKRLVDATGVTGSEVEYRDIPAMR</sequence>
<feature type="transmembrane region" description="Helical" evidence="7">
    <location>
        <begin position="431"/>
        <end position="451"/>
    </location>
</feature>